<evidence type="ECO:0000313" key="3">
    <source>
        <dbReference type="Proteomes" id="UP001221757"/>
    </source>
</evidence>
<comment type="caution">
    <text evidence="2">The sequence shown here is derived from an EMBL/GenBank/DDBJ whole genome shotgun (WGS) entry which is preliminary data.</text>
</comment>
<sequence>MRGVRAFSSSARQARQALFEIKHTKPSEEDKAHAKSRKRLSRQINPFIARDAKVIRSVFYCGYASRQKLSEFGRRITTALAKLQDPNSFRVQDITFSQLSALPTISYPPSLTIIDLCNPLGVPPDTPKPAIPPIHDPSLVAQALSEAGLTGSFAQVDRLRRRDSPDALGYSVSRPWPHYRHVTRGGFIHPPRLNIDADDSDLGRFTLTLPGSTIPAFYDFLANFHERNPEFRQVVAVVALWARSHDLQLNAETVALMVMASMQGEAPLFGEGEKRGYANVEHKVSDRWHQTIAPVQIDHLKDVPRLDRGSVEGYIFGFFRHWTNAANSFYNSAFTVRKGRMKQRIPREYISDNPQFTGGYAFSINQIDDLTEDFPPWRHELLVIQDPFLFTHNHAAHLSFNEVEELIHQLEQTYELMHAGSPLAAMFGPHAAPPDSAAEAKILEDPLVYAPAIGLLRADRIPHTSQPEQPEQLSPRPLPPRPIPQNDFDPRLRRAPWTRRAFHSSCVSLGGGKRTIQPTSPKPVLRREKTERVLPSHKGQEGVRSVARSTRTPTPPRPVARWEKQEEPDEDQAGVRFGMVYATCRLIFSSGDSMTRLSANRPSGAPG</sequence>
<dbReference type="Gene3D" id="1.10.1410.10">
    <property type="match status" value="1"/>
</dbReference>
<dbReference type="SUPFAM" id="SSF81631">
    <property type="entry name" value="PAP/OAS1 substrate-binding domain"/>
    <property type="match status" value="1"/>
</dbReference>
<evidence type="ECO:0000313" key="2">
    <source>
        <dbReference type="EMBL" id="KAJ7705327.1"/>
    </source>
</evidence>
<protein>
    <submittedName>
        <fullName evidence="2">Uncharacterized protein</fullName>
    </submittedName>
</protein>
<dbReference type="Proteomes" id="UP001221757">
    <property type="component" value="Unassembled WGS sequence"/>
</dbReference>
<keyword evidence="3" id="KW-1185">Reference proteome</keyword>
<feature type="compositionally biased region" description="Basic and acidic residues" evidence="1">
    <location>
        <begin position="525"/>
        <end position="541"/>
    </location>
</feature>
<gene>
    <name evidence="2" type="ORF">B0H17DRAFT_665381</name>
</gene>
<accession>A0AAD7GU59</accession>
<feature type="compositionally biased region" description="Low complexity" evidence="1">
    <location>
        <begin position="465"/>
        <end position="475"/>
    </location>
</feature>
<proteinExistence type="predicted"/>
<organism evidence="2 3">
    <name type="scientific">Mycena rosella</name>
    <name type="common">Pink bonnet</name>
    <name type="synonym">Agaricus rosellus</name>
    <dbReference type="NCBI Taxonomy" id="1033263"/>
    <lineage>
        <taxon>Eukaryota</taxon>
        <taxon>Fungi</taxon>
        <taxon>Dikarya</taxon>
        <taxon>Basidiomycota</taxon>
        <taxon>Agaricomycotina</taxon>
        <taxon>Agaricomycetes</taxon>
        <taxon>Agaricomycetidae</taxon>
        <taxon>Agaricales</taxon>
        <taxon>Marasmiineae</taxon>
        <taxon>Mycenaceae</taxon>
        <taxon>Mycena</taxon>
    </lineage>
</organism>
<evidence type="ECO:0000256" key="1">
    <source>
        <dbReference type="SAM" id="MobiDB-lite"/>
    </source>
</evidence>
<feature type="compositionally biased region" description="Low complexity" evidence="1">
    <location>
        <begin position="543"/>
        <end position="552"/>
    </location>
</feature>
<reference evidence="2" key="1">
    <citation type="submission" date="2023-03" db="EMBL/GenBank/DDBJ databases">
        <title>Massive genome expansion in bonnet fungi (Mycena s.s.) driven by repeated elements and novel gene families across ecological guilds.</title>
        <authorList>
            <consortium name="Lawrence Berkeley National Laboratory"/>
            <person name="Harder C.B."/>
            <person name="Miyauchi S."/>
            <person name="Viragh M."/>
            <person name="Kuo A."/>
            <person name="Thoen E."/>
            <person name="Andreopoulos B."/>
            <person name="Lu D."/>
            <person name="Skrede I."/>
            <person name="Drula E."/>
            <person name="Henrissat B."/>
            <person name="Morin E."/>
            <person name="Kohler A."/>
            <person name="Barry K."/>
            <person name="LaButti K."/>
            <person name="Morin E."/>
            <person name="Salamov A."/>
            <person name="Lipzen A."/>
            <person name="Mereny Z."/>
            <person name="Hegedus B."/>
            <person name="Baldrian P."/>
            <person name="Stursova M."/>
            <person name="Weitz H."/>
            <person name="Taylor A."/>
            <person name="Grigoriev I.V."/>
            <person name="Nagy L.G."/>
            <person name="Martin F."/>
            <person name="Kauserud H."/>
        </authorList>
    </citation>
    <scope>NUCLEOTIDE SEQUENCE</scope>
    <source>
        <strain evidence="2">CBHHK067</strain>
    </source>
</reference>
<dbReference type="AlphaFoldDB" id="A0AAD7GU59"/>
<feature type="region of interest" description="Disordered" evidence="1">
    <location>
        <begin position="464"/>
        <end position="495"/>
    </location>
</feature>
<name>A0AAD7GU59_MYCRO</name>
<dbReference type="EMBL" id="JARKIE010000008">
    <property type="protein sequence ID" value="KAJ7705327.1"/>
    <property type="molecule type" value="Genomic_DNA"/>
</dbReference>
<feature type="region of interest" description="Disordered" evidence="1">
    <location>
        <begin position="508"/>
        <end position="571"/>
    </location>
</feature>